<reference evidence="1 2" key="1">
    <citation type="submission" date="2018-07" db="EMBL/GenBank/DDBJ databases">
        <title>Anaerosacharophilus polymeroproducens gen. nov. sp. nov., an anaerobic bacterium isolated from salt field.</title>
        <authorList>
            <person name="Kim W."/>
            <person name="Yang S.-H."/>
            <person name="Oh J."/>
            <person name="Lee J.-H."/>
            <person name="Kwon K.K."/>
        </authorList>
    </citation>
    <scope>NUCLEOTIDE SEQUENCE [LARGE SCALE GENOMIC DNA]</scope>
    <source>
        <strain evidence="1 2">MCWD5</strain>
    </source>
</reference>
<dbReference type="OrthoDB" id="2068370at2"/>
<name>A0A371AT52_9FIRM</name>
<evidence type="ECO:0000313" key="1">
    <source>
        <dbReference type="EMBL" id="RDU22753.1"/>
    </source>
</evidence>
<proteinExistence type="predicted"/>
<sequence length="278" mass="30173">MALNIITGTTGKNHVTSQDARDLHMGICGNGEYVLNIGQKLAHEVLTNTSIRIKDGDILMQGCHARLVDDDYEDLSIQAGESGYKRYDLICAKYEKDTNTEVESMTFEVVTGTQTTGTPTNPTYTSTILREGGNVNYMPLYRVYIDGINISSVTQLFTITKSLTELNTGITPIDFSADITYNIARTSTNVKALFYPMLKLVVINFNIVPTNVITGGVETGVFTVPTAYKPSNICYVPLASTAAAVETQGLISAGNPTFSVYSAGNTQLVRGMLVYDTV</sequence>
<dbReference type="EMBL" id="QRCT01000048">
    <property type="protein sequence ID" value="RDU22753.1"/>
    <property type="molecule type" value="Genomic_DNA"/>
</dbReference>
<organism evidence="1 2">
    <name type="scientific">Anaerosacchariphilus polymeriproducens</name>
    <dbReference type="NCBI Taxonomy" id="1812858"/>
    <lineage>
        <taxon>Bacteria</taxon>
        <taxon>Bacillati</taxon>
        <taxon>Bacillota</taxon>
        <taxon>Clostridia</taxon>
        <taxon>Lachnospirales</taxon>
        <taxon>Lachnospiraceae</taxon>
        <taxon>Anaerosacchariphilus</taxon>
    </lineage>
</organism>
<dbReference type="Proteomes" id="UP000255036">
    <property type="component" value="Unassembled WGS sequence"/>
</dbReference>
<evidence type="ECO:0000313" key="2">
    <source>
        <dbReference type="Proteomes" id="UP000255036"/>
    </source>
</evidence>
<dbReference type="RefSeq" id="WP_115482687.1">
    <property type="nucleotide sequence ID" value="NZ_QRCT01000048.1"/>
</dbReference>
<gene>
    <name evidence="1" type="ORF">DWV06_13370</name>
</gene>
<protein>
    <submittedName>
        <fullName evidence="1">Uncharacterized protein</fullName>
    </submittedName>
</protein>
<accession>A0A371AT52</accession>
<keyword evidence="2" id="KW-1185">Reference proteome</keyword>
<comment type="caution">
    <text evidence="1">The sequence shown here is derived from an EMBL/GenBank/DDBJ whole genome shotgun (WGS) entry which is preliminary data.</text>
</comment>
<dbReference type="AlphaFoldDB" id="A0A371AT52"/>